<feature type="active site" description="Proton donor" evidence="12 14">
    <location>
        <position position="135"/>
    </location>
</feature>
<proteinExistence type="inferred from homology"/>
<dbReference type="InterPro" id="IPR024036">
    <property type="entry name" value="tRNA-dHydroUridine_Synthase_C"/>
</dbReference>
<feature type="binding site" evidence="12 15">
    <location>
        <begin position="51"/>
        <end position="53"/>
    </location>
    <ligand>
        <name>FMN</name>
        <dbReference type="ChEBI" id="CHEBI:58210"/>
    </ligand>
</feature>
<dbReference type="InterPro" id="IPR013785">
    <property type="entry name" value="Aldolase_TIM"/>
</dbReference>
<dbReference type="Gene3D" id="1.10.1200.80">
    <property type="entry name" value="Putative flavin oxidoreducatase, domain 2"/>
    <property type="match status" value="1"/>
</dbReference>
<evidence type="ECO:0000256" key="14">
    <source>
        <dbReference type="PIRSR" id="PIRSR006621-1"/>
    </source>
</evidence>
<evidence type="ECO:0000256" key="4">
    <source>
        <dbReference type="ARBA" id="ARBA00022630"/>
    </source>
</evidence>
<dbReference type="Pfam" id="PF01207">
    <property type="entry name" value="Dus"/>
    <property type="match status" value="1"/>
</dbReference>
<comment type="caution">
    <text evidence="17">The sequence shown here is derived from an EMBL/GenBank/DDBJ whole genome shotgun (WGS) entry which is preliminary data.</text>
</comment>
<keyword evidence="3 12" id="KW-0820">tRNA-binding</keyword>
<feature type="domain" description="DUS-like FMN-binding" evidence="16">
    <location>
        <begin position="49"/>
        <end position="355"/>
    </location>
</feature>
<dbReference type="InterPro" id="IPR004652">
    <property type="entry name" value="DusB-like"/>
</dbReference>
<evidence type="ECO:0000256" key="13">
    <source>
        <dbReference type="PIRNR" id="PIRNR006621"/>
    </source>
</evidence>
<keyword evidence="7 12" id="KW-0521">NADP</keyword>
<feature type="binding site" evidence="12 15">
    <location>
        <position position="174"/>
    </location>
    <ligand>
        <name>FMN</name>
        <dbReference type="ChEBI" id="CHEBI:58210"/>
    </ligand>
</feature>
<evidence type="ECO:0000256" key="9">
    <source>
        <dbReference type="ARBA" id="ARBA00023002"/>
    </source>
</evidence>
<dbReference type="InterPro" id="IPR018517">
    <property type="entry name" value="tRNA_hU_synthase_CS"/>
</dbReference>
<feature type="binding site" evidence="12 15">
    <location>
        <begin position="259"/>
        <end position="260"/>
    </location>
    <ligand>
        <name>FMN</name>
        <dbReference type="ChEBI" id="CHEBI:58210"/>
    </ligand>
</feature>
<dbReference type="GO" id="GO:0050660">
    <property type="term" value="F:flavin adenine dinucleotide binding"/>
    <property type="evidence" value="ECO:0007669"/>
    <property type="project" value="InterPro"/>
</dbReference>
<sequence>MLIILQYFSIFLFSHRKKVLIYAPLLRNLFVLSEPFNIGNLTIKNRLIAAPMAGISDLPFRSLCYKYGAGLAFSEMFLANSQIWHTEQSKQKLANSQELGIKAVQIIGSDPDEMAKTAILNMKSGAELIDINMGCPAKKVNKNLAGSALLQYPKLVERILMSVVQAVDVPVTLKIRTGWNKANKNCLEIAQIAQKCGIKAITIHGRTRECLFKGFAEYDSIRQIKQYISIPVIANGDIIDPEKAEEVFQYTKADAIMIGRGALGRPWIFEDIAFYLQYGKFKSEKSIDEIKTIVLLHLKALHQYYGEKKGLQIARKHVIWYTQNYAGSDHFRRLFSVIDNANQQFDALEAFFQEIKF</sequence>
<dbReference type="InterPro" id="IPR032887">
    <property type="entry name" value="DusB"/>
</dbReference>
<dbReference type="InterPro" id="IPR035587">
    <property type="entry name" value="DUS-like_FMN-bd"/>
</dbReference>
<keyword evidence="15" id="KW-0547">Nucleotide-binding</keyword>
<dbReference type="PANTHER" id="PTHR45846:SF1">
    <property type="entry name" value="TRNA-DIHYDROURIDINE(47) SYNTHASE [NAD(P)(+)]-LIKE"/>
    <property type="match status" value="1"/>
</dbReference>
<gene>
    <name evidence="12" type="primary">dusB</name>
    <name evidence="17" type="ORF">DKK76_03755</name>
</gene>
<evidence type="ECO:0000256" key="3">
    <source>
        <dbReference type="ARBA" id="ARBA00022555"/>
    </source>
</evidence>
<feature type="binding site" evidence="12">
    <location>
        <begin position="235"/>
        <end position="237"/>
    </location>
    <ligand>
        <name>FMN</name>
        <dbReference type="ChEBI" id="CHEBI:58210"/>
    </ligand>
</feature>
<feature type="binding site" evidence="12 15">
    <location>
        <position position="105"/>
    </location>
    <ligand>
        <name>FMN</name>
        <dbReference type="ChEBI" id="CHEBI:58210"/>
    </ligand>
</feature>
<reference evidence="17 18" key="1">
    <citation type="submission" date="2018-05" db="EMBL/GenBank/DDBJ databases">
        <title>Reference genomes for bee gut microbiota database.</title>
        <authorList>
            <person name="Ellegaard K.M."/>
        </authorList>
    </citation>
    <scope>NUCLEOTIDE SEQUENCE [LARGE SCALE GENOMIC DNA]</scope>
    <source>
        <strain evidence="17 18">ESL0167</strain>
    </source>
</reference>
<dbReference type="GO" id="GO:0017150">
    <property type="term" value="F:tRNA dihydrouridine synthase activity"/>
    <property type="evidence" value="ECO:0007669"/>
    <property type="project" value="UniProtKB-UniRule"/>
</dbReference>
<dbReference type="EMBL" id="QGLM01000007">
    <property type="protein sequence ID" value="PXY96156.1"/>
    <property type="molecule type" value="Genomic_DNA"/>
</dbReference>
<dbReference type="PROSITE" id="PS01136">
    <property type="entry name" value="UPF0034"/>
    <property type="match status" value="1"/>
</dbReference>
<comment type="cofactor">
    <cofactor evidence="1 12 13 15">
        <name>FMN</name>
        <dbReference type="ChEBI" id="CHEBI:58210"/>
    </cofactor>
</comment>
<keyword evidence="4 12" id="KW-0285">Flavoprotein</keyword>
<dbReference type="PIRSF" id="PIRSF006621">
    <property type="entry name" value="Dus"/>
    <property type="match status" value="1"/>
</dbReference>
<accession>A0A318MVG2</accession>
<keyword evidence="9 12" id="KW-0560">Oxidoreductase</keyword>
<dbReference type="SUPFAM" id="SSF51395">
    <property type="entry name" value="FMN-linked oxidoreductases"/>
    <property type="match status" value="1"/>
</dbReference>
<evidence type="ECO:0000313" key="18">
    <source>
        <dbReference type="Proteomes" id="UP000247838"/>
    </source>
</evidence>
<keyword evidence="5 12" id="KW-0288">FMN</keyword>
<keyword evidence="8 12" id="KW-0694">RNA-binding</keyword>
<dbReference type="AlphaFoldDB" id="A0A318MVG2"/>
<dbReference type="InterPro" id="IPR001269">
    <property type="entry name" value="DUS_fam"/>
</dbReference>
<evidence type="ECO:0000256" key="12">
    <source>
        <dbReference type="HAMAP-Rule" id="MF_02042"/>
    </source>
</evidence>
<comment type="catalytic activity">
    <reaction evidence="11 12">
        <text>a 5,6-dihydrouridine in tRNA + NAD(+) = a uridine in tRNA + NADH + H(+)</text>
        <dbReference type="Rhea" id="RHEA:54452"/>
        <dbReference type="Rhea" id="RHEA-COMP:13339"/>
        <dbReference type="Rhea" id="RHEA-COMP:13887"/>
        <dbReference type="ChEBI" id="CHEBI:15378"/>
        <dbReference type="ChEBI" id="CHEBI:57540"/>
        <dbReference type="ChEBI" id="CHEBI:57945"/>
        <dbReference type="ChEBI" id="CHEBI:65315"/>
        <dbReference type="ChEBI" id="CHEBI:74443"/>
    </reaction>
</comment>
<protein>
    <recommendedName>
        <fullName evidence="12">tRNA-dihydrouridine synthase B</fullName>
        <ecNumber evidence="12">1.3.1.-</ecNumber>
    </recommendedName>
</protein>
<dbReference type="GO" id="GO:0010181">
    <property type="term" value="F:FMN binding"/>
    <property type="evidence" value="ECO:0007669"/>
    <property type="project" value="UniProtKB-UniRule"/>
</dbReference>
<evidence type="ECO:0000256" key="15">
    <source>
        <dbReference type="PIRSR" id="PIRSR006621-2"/>
    </source>
</evidence>
<evidence type="ECO:0000256" key="8">
    <source>
        <dbReference type="ARBA" id="ARBA00022884"/>
    </source>
</evidence>
<evidence type="ECO:0000256" key="5">
    <source>
        <dbReference type="ARBA" id="ARBA00022643"/>
    </source>
</evidence>
<dbReference type="CDD" id="cd02801">
    <property type="entry name" value="DUS_like_FMN"/>
    <property type="match status" value="1"/>
</dbReference>
<evidence type="ECO:0000256" key="11">
    <source>
        <dbReference type="ARBA" id="ARBA00048802"/>
    </source>
</evidence>
<comment type="similarity">
    <text evidence="13">Belongs to the dus family.</text>
</comment>
<dbReference type="EC" id="1.3.1.-" evidence="12"/>
<evidence type="ECO:0000259" key="16">
    <source>
        <dbReference type="Pfam" id="PF01207"/>
    </source>
</evidence>
<organism evidence="17 18">
    <name type="scientific">Frischella perrara</name>
    <dbReference type="NCBI Taxonomy" id="1267021"/>
    <lineage>
        <taxon>Bacteria</taxon>
        <taxon>Pseudomonadati</taxon>
        <taxon>Pseudomonadota</taxon>
        <taxon>Gammaproteobacteria</taxon>
        <taxon>Orbales</taxon>
        <taxon>Orbaceae</taxon>
        <taxon>Frischella</taxon>
    </lineage>
</organism>
<feature type="binding site" evidence="15">
    <location>
        <position position="204"/>
    </location>
    <ligand>
        <name>FMN</name>
        <dbReference type="ChEBI" id="CHEBI:58210"/>
    </ligand>
</feature>
<evidence type="ECO:0000256" key="10">
    <source>
        <dbReference type="ARBA" id="ARBA00048205"/>
    </source>
</evidence>
<name>A0A318MVG2_FRIPE</name>
<evidence type="ECO:0000256" key="7">
    <source>
        <dbReference type="ARBA" id="ARBA00022857"/>
    </source>
</evidence>
<dbReference type="Gene3D" id="3.20.20.70">
    <property type="entry name" value="Aldolase class I"/>
    <property type="match status" value="1"/>
</dbReference>
<comment type="similarity">
    <text evidence="12">Belongs to the Dus family. DusB subfamily.</text>
</comment>
<comment type="catalytic activity">
    <reaction evidence="10 12">
        <text>a 5,6-dihydrouridine in tRNA + NADP(+) = a uridine in tRNA + NADPH + H(+)</text>
        <dbReference type="Rhea" id="RHEA:23624"/>
        <dbReference type="Rhea" id="RHEA-COMP:13339"/>
        <dbReference type="Rhea" id="RHEA-COMP:13887"/>
        <dbReference type="ChEBI" id="CHEBI:15378"/>
        <dbReference type="ChEBI" id="CHEBI:57783"/>
        <dbReference type="ChEBI" id="CHEBI:58349"/>
        <dbReference type="ChEBI" id="CHEBI:65315"/>
        <dbReference type="ChEBI" id="CHEBI:74443"/>
    </reaction>
</comment>
<dbReference type="PANTHER" id="PTHR45846">
    <property type="entry name" value="TRNA-DIHYDROURIDINE(47) SYNTHASE [NAD(P)(+)]-LIKE"/>
    <property type="match status" value="1"/>
</dbReference>
<evidence type="ECO:0000256" key="1">
    <source>
        <dbReference type="ARBA" id="ARBA00001917"/>
    </source>
</evidence>
<dbReference type="Proteomes" id="UP000247838">
    <property type="component" value="Unassembled WGS sequence"/>
</dbReference>
<keyword evidence="6 12" id="KW-0819">tRNA processing</keyword>
<evidence type="ECO:0000256" key="2">
    <source>
        <dbReference type="ARBA" id="ARBA00002790"/>
    </source>
</evidence>
<dbReference type="HAMAP" id="MF_02042">
    <property type="entry name" value="DusB_subfam"/>
    <property type="match status" value="1"/>
</dbReference>
<dbReference type="GO" id="GO:0000049">
    <property type="term" value="F:tRNA binding"/>
    <property type="evidence" value="ECO:0007669"/>
    <property type="project" value="UniProtKB-UniRule"/>
</dbReference>
<evidence type="ECO:0000256" key="6">
    <source>
        <dbReference type="ARBA" id="ARBA00022694"/>
    </source>
</evidence>
<dbReference type="NCBIfam" id="TIGR00737">
    <property type="entry name" value="nifR3_yhdG"/>
    <property type="match status" value="1"/>
</dbReference>
<evidence type="ECO:0000313" key="17">
    <source>
        <dbReference type="EMBL" id="PXY96156.1"/>
    </source>
</evidence>
<comment type="function">
    <text evidence="2 12 13">Catalyzes the synthesis of 5,6-dihydrouridine (D), a modified base found in the D-loop of most tRNAs, via the reduction of the C5-C6 double bond in target uridines.</text>
</comment>